<proteinExistence type="predicted"/>
<dbReference type="InterPro" id="IPR043128">
    <property type="entry name" value="Rev_trsase/Diguanyl_cyclase"/>
</dbReference>
<protein>
    <submittedName>
        <fullName evidence="2">Sensor domain-containing phosphodiesterase</fullName>
    </submittedName>
</protein>
<reference evidence="2 3" key="1">
    <citation type="submission" date="2018-11" db="EMBL/GenBank/DDBJ databases">
        <authorList>
            <person name="Jang G.I."/>
            <person name="Hwang C.Y."/>
        </authorList>
    </citation>
    <scope>NUCLEOTIDE SEQUENCE [LARGE SCALE GENOMIC DNA]</scope>
    <source>
        <strain evidence="2 3">SSM26</strain>
    </source>
</reference>
<dbReference type="Gene3D" id="3.30.70.270">
    <property type="match status" value="1"/>
</dbReference>
<dbReference type="InterPro" id="IPR000160">
    <property type="entry name" value="GGDEF_dom"/>
</dbReference>
<dbReference type="InterPro" id="IPR035919">
    <property type="entry name" value="EAL_sf"/>
</dbReference>
<dbReference type="SUPFAM" id="SSF55073">
    <property type="entry name" value="Nucleotide cyclase"/>
    <property type="match status" value="1"/>
</dbReference>
<dbReference type="Pfam" id="PF01590">
    <property type="entry name" value="GAF"/>
    <property type="match status" value="1"/>
</dbReference>
<dbReference type="InterPro" id="IPR029016">
    <property type="entry name" value="GAF-like_dom_sf"/>
</dbReference>
<dbReference type="InterPro" id="IPR001633">
    <property type="entry name" value="EAL_dom"/>
</dbReference>
<dbReference type="CDD" id="cd01948">
    <property type="entry name" value="EAL"/>
    <property type="match status" value="1"/>
</dbReference>
<gene>
    <name evidence="2" type="ORF">EF096_15125</name>
</gene>
<evidence type="ECO:0000259" key="1">
    <source>
        <dbReference type="PROSITE" id="PS50883"/>
    </source>
</evidence>
<dbReference type="SMART" id="SM00052">
    <property type="entry name" value="EAL"/>
    <property type="match status" value="1"/>
</dbReference>
<dbReference type="EMBL" id="RKKU01000022">
    <property type="protein sequence ID" value="ROZ82365.1"/>
    <property type="molecule type" value="Genomic_DNA"/>
</dbReference>
<feature type="domain" description="EAL" evidence="1">
    <location>
        <begin position="269"/>
        <end position="523"/>
    </location>
</feature>
<dbReference type="InterPro" id="IPR003018">
    <property type="entry name" value="GAF"/>
</dbReference>
<dbReference type="PANTHER" id="PTHR33121:SF19">
    <property type="entry name" value="CYCLIC DI-GMP PHOSPHODIESTERASE PA2567"/>
    <property type="match status" value="1"/>
</dbReference>
<dbReference type="SUPFAM" id="SSF55781">
    <property type="entry name" value="GAF domain-like"/>
    <property type="match status" value="1"/>
</dbReference>
<keyword evidence="3" id="KW-1185">Reference proteome</keyword>
<dbReference type="SMART" id="SM00267">
    <property type="entry name" value="GGDEF"/>
    <property type="match status" value="1"/>
</dbReference>
<dbReference type="PANTHER" id="PTHR33121">
    <property type="entry name" value="CYCLIC DI-GMP PHOSPHODIESTERASE PDEF"/>
    <property type="match status" value="1"/>
</dbReference>
<dbReference type="Gene3D" id="3.30.450.40">
    <property type="match status" value="1"/>
</dbReference>
<dbReference type="Gene3D" id="3.20.20.450">
    <property type="entry name" value="EAL domain"/>
    <property type="match status" value="1"/>
</dbReference>
<sequence length="528" mass="58982">MGRLKRPVINPFVRMQCCMPLQVADALKDPRFENNPLVTGDPRIRFYAGMPLITEDGTGLGSLCVIDTKPRPELSASQLSILKHLADLVMARIMSLRERSFIDATTGLLNSERLANDVFLMQERTDYANVILVDVFVLSYVKDVVKALGFSFFNQLMVETTRRLQGFLPSGTHLYKASQTRFAVMIEDADGDLCESLSTGLLEALRDPILCDGIPIQTQAAVGLLPLHPGVADHSNWLRLAISASDYARSLSDNWAWFRLELDRAHQRSFALLGGIASALAADDQFRLEYQPKLSMVDGRLTGVEALLRWTHPELGRVGPAEFIPLAEKTALVHSLSLWVMEEALRQISDWRSQGLELTVSINISAGDLESPVFVERLQQAMQRLDVAPQWLELEFTESVLIRNPGVVNKQLMRLRDIGVKVAIDDFGTGYSNWSYLRQIDASGLKLDKSFVDGLQANTADRHMAQTIIELAHKLGFRVIAEGVETQEDYDLLASWGCDEVQGYLIAKPMPPESLFNWLAQRPELTAN</sequence>
<organism evidence="2 3">
    <name type="scientific">Pseudomonas neustonica</name>
    <dbReference type="NCBI Taxonomy" id="2487346"/>
    <lineage>
        <taxon>Bacteria</taxon>
        <taxon>Pseudomonadati</taxon>
        <taxon>Pseudomonadota</taxon>
        <taxon>Gammaproteobacteria</taxon>
        <taxon>Pseudomonadales</taxon>
        <taxon>Pseudomonadaceae</taxon>
        <taxon>Pseudomonas</taxon>
    </lineage>
</organism>
<dbReference type="Proteomes" id="UP000275199">
    <property type="component" value="Unassembled WGS sequence"/>
</dbReference>
<dbReference type="Pfam" id="PF00563">
    <property type="entry name" value="EAL"/>
    <property type="match status" value="1"/>
</dbReference>
<name>A0ABX9XF41_9PSED</name>
<comment type="caution">
    <text evidence="2">The sequence shown here is derived from an EMBL/GenBank/DDBJ whole genome shotgun (WGS) entry which is preliminary data.</text>
</comment>
<accession>A0ABX9XF41</accession>
<dbReference type="SUPFAM" id="SSF141868">
    <property type="entry name" value="EAL domain-like"/>
    <property type="match status" value="1"/>
</dbReference>
<dbReference type="InterPro" id="IPR050706">
    <property type="entry name" value="Cyclic-di-GMP_PDE-like"/>
</dbReference>
<evidence type="ECO:0000313" key="2">
    <source>
        <dbReference type="EMBL" id="ROZ82365.1"/>
    </source>
</evidence>
<dbReference type="PROSITE" id="PS50883">
    <property type="entry name" value="EAL"/>
    <property type="match status" value="1"/>
</dbReference>
<dbReference type="InterPro" id="IPR029787">
    <property type="entry name" value="Nucleotide_cyclase"/>
</dbReference>
<evidence type="ECO:0000313" key="3">
    <source>
        <dbReference type="Proteomes" id="UP000275199"/>
    </source>
</evidence>